<feature type="domain" description="Lnb N-terminal periplasmic" evidence="2">
    <location>
        <begin position="32"/>
        <end position="159"/>
    </location>
</feature>
<dbReference type="Proteomes" id="UP000290889">
    <property type="component" value="Chromosome"/>
</dbReference>
<dbReference type="Pfam" id="PF13387">
    <property type="entry name" value="Lnb_N"/>
    <property type="match status" value="1"/>
</dbReference>
<gene>
    <name evidence="4" type="ORF">EQY75_03580</name>
</gene>
<sequence length="395" mass="45999">MTPKHFIFLLFYFVGISLYSQAEPLSEKAIISVITCGPGTELYSSFGHSAFRVQDSEKGIDWIYNYGTFNFNTPNFYGKFARGKLLYSLSKQRFANFLYAYELENRWVKEQLLDISAQDKNEIFSFLENNYKPQNRDYKYDFLLENCSTKIPEVLSAALGNDIVYVNYLQDQNYTFRDLIQQKLVRNSWSSFGIDLALGAVIDREAAYQEYMFLPDYVFAQLENTLLNEKPLVERERTILDYQLQNRGGFFTSSPMFWFGLLFLFTATITFIDYRNKVRSKVMDIILFLLTGLTGCLIVFLWFFTDHTATALNLNVFWAFPLNLVPLYYLLRGDRLPNWGIPYLICLLIFLAITVLIWILGIQLFSPILAIILATLGLRYGFLLYHNRKIVTGTK</sequence>
<feature type="transmembrane region" description="Helical" evidence="1">
    <location>
        <begin position="311"/>
        <end position="331"/>
    </location>
</feature>
<evidence type="ECO:0000259" key="3">
    <source>
        <dbReference type="Pfam" id="PF25221"/>
    </source>
</evidence>
<proteinExistence type="predicted"/>
<dbReference type="InterPro" id="IPR057436">
    <property type="entry name" value="5TMH_Lnb"/>
</dbReference>
<feature type="transmembrane region" description="Helical" evidence="1">
    <location>
        <begin position="343"/>
        <end position="362"/>
    </location>
</feature>
<protein>
    <submittedName>
        <fullName evidence="4">DUF4105 domain-containing protein</fullName>
    </submittedName>
</protein>
<dbReference type="AlphaFoldDB" id="A0A411E854"/>
<evidence type="ECO:0000256" key="1">
    <source>
        <dbReference type="SAM" id="Phobius"/>
    </source>
</evidence>
<evidence type="ECO:0000259" key="2">
    <source>
        <dbReference type="Pfam" id="PF13387"/>
    </source>
</evidence>
<dbReference type="Pfam" id="PF25221">
    <property type="entry name" value="5TMH_Lnb"/>
    <property type="match status" value="1"/>
</dbReference>
<dbReference type="InterPro" id="IPR025178">
    <property type="entry name" value="Lnb_N"/>
</dbReference>
<dbReference type="EMBL" id="CP035544">
    <property type="protein sequence ID" value="QBA63703.1"/>
    <property type="molecule type" value="Genomic_DNA"/>
</dbReference>
<feature type="transmembrane region" description="Helical" evidence="1">
    <location>
        <begin position="256"/>
        <end position="274"/>
    </location>
</feature>
<reference evidence="4 5" key="1">
    <citation type="submission" date="2019-01" db="EMBL/GenBank/DDBJ databases">
        <title>Muriicola soli sp. nov., isolated from soil.</title>
        <authorList>
            <person name="Kang H.J."/>
            <person name="Kim S.B."/>
        </authorList>
    </citation>
    <scope>NUCLEOTIDE SEQUENCE [LARGE SCALE GENOMIC DNA]</scope>
    <source>
        <strain evidence="4 5">MMS17-SY002</strain>
    </source>
</reference>
<feature type="transmembrane region" description="Helical" evidence="1">
    <location>
        <begin position="368"/>
        <end position="385"/>
    </location>
</feature>
<feature type="transmembrane region" description="Helical" evidence="1">
    <location>
        <begin position="286"/>
        <end position="305"/>
    </location>
</feature>
<evidence type="ECO:0000313" key="4">
    <source>
        <dbReference type="EMBL" id="QBA63703.1"/>
    </source>
</evidence>
<organism evidence="4 5">
    <name type="scientific">Muriicola soli</name>
    <dbReference type="NCBI Taxonomy" id="2507538"/>
    <lineage>
        <taxon>Bacteria</taxon>
        <taxon>Pseudomonadati</taxon>
        <taxon>Bacteroidota</taxon>
        <taxon>Flavobacteriia</taxon>
        <taxon>Flavobacteriales</taxon>
        <taxon>Flavobacteriaceae</taxon>
        <taxon>Muriicola</taxon>
    </lineage>
</organism>
<keyword evidence="5" id="KW-1185">Reference proteome</keyword>
<keyword evidence="1" id="KW-0472">Membrane</keyword>
<feature type="domain" description="Lnb-like transmembrane" evidence="3">
    <location>
        <begin position="253"/>
        <end position="386"/>
    </location>
</feature>
<dbReference type="OrthoDB" id="319167at2"/>
<name>A0A411E854_9FLAO</name>
<keyword evidence="1" id="KW-1133">Transmembrane helix</keyword>
<accession>A0A411E854</accession>
<dbReference type="KEGG" id="mur:EQY75_03580"/>
<evidence type="ECO:0000313" key="5">
    <source>
        <dbReference type="Proteomes" id="UP000290889"/>
    </source>
</evidence>
<keyword evidence="1" id="KW-0812">Transmembrane</keyword>